<feature type="compositionally biased region" description="Low complexity" evidence="1">
    <location>
        <begin position="402"/>
        <end position="426"/>
    </location>
</feature>
<dbReference type="EMBL" id="NHYE01001247">
    <property type="protein sequence ID" value="PPQ97460.1"/>
    <property type="molecule type" value="Genomic_DNA"/>
</dbReference>
<feature type="compositionally biased region" description="Pro residues" evidence="1">
    <location>
        <begin position="427"/>
        <end position="436"/>
    </location>
</feature>
<evidence type="ECO:0000256" key="1">
    <source>
        <dbReference type="SAM" id="MobiDB-lite"/>
    </source>
</evidence>
<feature type="region of interest" description="Disordered" evidence="1">
    <location>
        <begin position="1"/>
        <end position="26"/>
    </location>
</feature>
<dbReference type="Proteomes" id="UP000284706">
    <property type="component" value="Unassembled WGS sequence"/>
</dbReference>
<feature type="region of interest" description="Disordered" evidence="1">
    <location>
        <begin position="591"/>
        <end position="707"/>
    </location>
</feature>
<feature type="region of interest" description="Disordered" evidence="1">
    <location>
        <begin position="82"/>
        <end position="113"/>
    </location>
</feature>
<feature type="region of interest" description="Disordered" evidence="1">
    <location>
        <begin position="291"/>
        <end position="437"/>
    </location>
</feature>
<feature type="compositionally biased region" description="Polar residues" evidence="1">
    <location>
        <begin position="607"/>
        <end position="620"/>
    </location>
</feature>
<comment type="caution">
    <text evidence="2">The sequence shown here is derived from an EMBL/GenBank/DDBJ whole genome shotgun (WGS) entry which is preliminary data.</text>
</comment>
<protein>
    <submittedName>
        <fullName evidence="2">Uncharacterized protein</fullName>
    </submittedName>
</protein>
<sequence length="752" mass="82139">MPPTSRKRFASSAKAGGPRWNSSAQQHLNVISPYPLSEQRVTGVTARQRIRLEHAKHVIQEDKKSGKPRTFYYPNEKVYVGLKPGEAPPPRQTEYIATPPLSPQPQPKPLAPEKTMSVIESEMPSAHKIEQALEDLKKKDARPSSSIPQPMGSVVETGDLPDYEDEEVSAPNTAESDAKATAPVPVAPSSMSCSESPDFSSNGRSGVAEPSIGAQHCDNDSVTRDEDQEMATGSFDSTKVSRGPYQTRFWIYELLVFPQLVQDQEPGASGQQAKAQVDAFLASLEADIQAATQTPSSIPQPAPLPRVEVPLPQPSPLPEPAPAPPPPPAPDAPPKISAFPAFNPSPIPPQSAFAPKAAPAVLSFPSSNPFLIPPQSAPAPRADPAMPSPSAFNPSPDPPPVFASAQTPQASAPMPQSQPPLFAFAAMPPPPQPPIPVVEQPRETPYDIWARLAADVRARVHTQAQPGATNATTPALASMHQPQPQANTPQTFSLPHMAFAAEPVRTQQSQRPSTVWSDDAESDRIFRSAVERYMEGQRRMWGREVLSRFGWHGRPIRPLPARVAPASSIVWGSEEDLIIRLAWERELEQGPMQTRVKKRQREEDSGYESTSKPTSSSKARSTFRMPTSDDDSDSEAEEKPRPPKRVRFRNTLESVRLIPPRPGAGSTKRRVPKTSSRSSDTARRRRHEEKQKQKLQRQQQQEAMKAAPMETEIETGVQPQPPVPVYGVSRIRVLVSTAVGDFFTAKLQGLLG</sequence>
<feature type="compositionally biased region" description="Acidic residues" evidence="1">
    <location>
        <begin position="159"/>
        <end position="168"/>
    </location>
</feature>
<reference evidence="2 3" key="1">
    <citation type="journal article" date="2018" name="Evol. Lett.">
        <title>Horizontal gene cluster transfer increased hallucinogenic mushroom diversity.</title>
        <authorList>
            <person name="Reynolds H.T."/>
            <person name="Vijayakumar V."/>
            <person name="Gluck-Thaler E."/>
            <person name="Korotkin H.B."/>
            <person name="Matheny P.B."/>
            <person name="Slot J.C."/>
        </authorList>
    </citation>
    <scope>NUCLEOTIDE SEQUENCE [LARGE SCALE GENOMIC DNA]</scope>
    <source>
        <strain evidence="2 3">SRW20</strain>
    </source>
</reference>
<feature type="region of interest" description="Disordered" evidence="1">
    <location>
        <begin position="129"/>
        <end position="241"/>
    </location>
</feature>
<feature type="compositionally biased region" description="Basic and acidic residues" evidence="1">
    <location>
        <begin position="129"/>
        <end position="142"/>
    </location>
</feature>
<feature type="compositionally biased region" description="Polar residues" evidence="1">
    <location>
        <begin position="189"/>
        <end position="204"/>
    </location>
</feature>
<name>A0A409Y390_9AGAR</name>
<feature type="compositionally biased region" description="Pro residues" evidence="1">
    <location>
        <begin position="100"/>
        <end position="110"/>
    </location>
</feature>
<keyword evidence="3" id="KW-1185">Reference proteome</keyword>
<evidence type="ECO:0000313" key="2">
    <source>
        <dbReference type="EMBL" id="PPQ97460.1"/>
    </source>
</evidence>
<dbReference type="AlphaFoldDB" id="A0A409Y390"/>
<dbReference type="STRING" id="231916.A0A409Y390"/>
<dbReference type="InParanoid" id="A0A409Y390"/>
<evidence type="ECO:0000313" key="3">
    <source>
        <dbReference type="Proteomes" id="UP000284706"/>
    </source>
</evidence>
<proteinExistence type="predicted"/>
<accession>A0A409Y390</accession>
<feature type="compositionally biased region" description="Pro residues" evidence="1">
    <location>
        <begin position="311"/>
        <end position="333"/>
    </location>
</feature>
<organism evidence="2 3">
    <name type="scientific">Gymnopilus dilepis</name>
    <dbReference type="NCBI Taxonomy" id="231916"/>
    <lineage>
        <taxon>Eukaryota</taxon>
        <taxon>Fungi</taxon>
        <taxon>Dikarya</taxon>
        <taxon>Basidiomycota</taxon>
        <taxon>Agaricomycotina</taxon>
        <taxon>Agaricomycetes</taxon>
        <taxon>Agaricomycetidae</taxon>
        <taxon>Agaricales</taxon>
        <taxon>Agaricineae</taxon>
        <taxon>Hymenogastraceae</taxon>
        <taxon>Gymnopilus</taxon>
    </lineage>
</organism>
<gene>
    <name evidence="2" type="ORF">CVT26_002808</name>
</gene>